<keyword evidence="1" id="KW-1133">Transmembrane helix</keyword>
<dbReference type="InterPro" id="IPR002931">
    <property type="entry name" value="Transglutaminase-like"/>
</dbReference>
<feature type="transmembrane region" description="Helical" evidence="1">
    <location>
        <begin position="561"/>
        <end position="581"/>
    </location>
</feature>
<dbReference type="Proteomes" id="UP000191094">
    <property type="component" value="Unassembled WGS sequence"/>
</dbReference>
<dbReference type="PANTHER" id="PTHR42736">
    <property type="entry name" value="PROTEIN-GLUTAMINE GAMMA-GLUTAMYLTRANSFERASE"/>
    <property type="match status" value="1"/>
</dbReference>
<evidence type="ECO:0000256" key="1">
    <source>
        <dbReference type="SAM" id="Phobius"/>
    </source>
</evidence>
<keyword evidence="1" id="KW-0472">Membrane</keyword>
<feature type="transmembrane region" description="Helical" evidence="1">
    <location>
        <begin position="12"/>
        <end position="35"/>
    </location>
</feature>
<feature type="domain" description="Transglutaminase-like" evidence="2">
    <location>
        <begin position="408"/>
        <end position="479"/>
    </location>
</feature>
<keyword evidence="1" id="KW-0812">Transmembrane</keyword>
<evidence type="ECO:0000259" key="2">
    <source>
        <dbReference type="SMART" id="SM00460"/>
    </source>
</evidence>
<dbReference type="STRING" id="90241.B0682_07205"/>
<name>A0A1T0CD42_9GAMM</name>
<dbReference type="InterPro" id="IPR052901">
    <property type="entry name" value="Bact_TGase-like"/>
</dbReference>
<dbReference type="SMART" id="SM00460">
    <property type="entry name" value="TGc"/>
    <property type="match status" value="1"/>
</dbReference>
<dbReference type="PANTHER" id="PTHR42736:SF1">
    <property type="entry name" value="PROTEIN-GLUTAMINE GAMMA-GLUTAMYLTRANSFERASE"/>
    <property type="match status" value="1"/>
</dbReference>
<keyword evidence="4" id="KW-1185">Reference proteome</keyword>
<feature type="transmembrane region" description="Helical" evidence="1">
    <location>
        <begin position="126"/>
        <end position="145"/>
    </location>
</feature>
<feature type="transmembrane region" description="Helical" evidence="1">
    <location>
        <begin position="55"/>
        <end position="72"/>
    </location>
</feature>
<dbReference type="InterPro" id="IPR038765">
    <property type="entry name" value="Papain-like_cys_pep_sf"/>
</dbReference>
<dbReference type="Pfam" id="PF01841">
    <property type="entry name" value="Transglut_core"/>
    <property type="match status" value="1"/>
</dbReference>
<dbReference type="Pfam" id="PF11992">
    <property type="entry name" value="TgpA_N"/>
    <property type="match status" value="1"/>
</dbReference>
<reference evidence="3 4" key="1">
    <citation type="submission" date="2017-02" db="EMBL/GenBank/DDBJ databases">
        <title>Draft genome sequence of Moraxella lincolnii CCUG 9405T type strain.</title>
        <authorList>
            <person name="Salva-Serra F."/>
            <person name="Engstrom-Jakobsson H."/>
            <person name="Thorell K."/>
            <person name="Jaen-Luchoro D."/>
            <person name="Gonzales-Siles L."/>
            <person name="Karlsson R."/>
            <person name="Yazdan S."/>
            <person name="Boulund F."/>
            <person name="Johnning A."/>
            <person name="Engstrand L."/>
            <person name="Kristiansson E."/>
            <person name="Moore E."/>
        </authorList>
    </citation>
    <scope>NUCLEOTIDE SEQUENCE [LARGE SCALE GENOMIC DNA]</scope>
    <source>
        <strain evidence="3 4">CCUG 9405</strain>
    </source>
</reference>
<evidence type="ECO:0000313" key="4">
    <source>
        <dbReference type="Proteomes" id="UP000191094"/>
    </source>
</evidence>
<feature type="transmembrane region" description="Helical" evidence="1">
    <location>
        <begin position="78"/>
        <end position="96"/>
    </location>
</feature>
<feature type="transmembrane region" description="Helical" evidence="1">
    <location>
        <begin position="157"/>
        <end position="178"/>
    </location>
</feature>
<accession>A0A1T0CD42</accession>
<proteinExistence type="predicted"/>
<evidence type="ECO:0000313" key="3">
    <source>
        <dbReference type="EMBL" id="OOS20257.1"/>
    </source>
</evidence>
<gene>
    <name evidence="3" type="ORF">B0682_07205</name>
</gene>
<feature type="transmembrane region" description="Helical" evidence="1">
    <location>
        <begin position="103"/>
        <end position="120"/>
    </location>
</feature>
<dbReference type="SUPFAM" id="SSF54001">
    <property type="entry name" value="Cysteine proteinases"/>
    <property type="match status" value="1"/>
</dbReference>
<protein>
    <submittedName>
        <fullName evidence="3">Transglutaminase</fullName>
    </submittedName>
</protein>
<dbReference type="Gene3D" id="3.10.620.30">
    <property type="match status" value="1"/>
</dbReference>
<sequence length="682" mass="78134">MPAYYWVITSQLLVMLVFIGHLPIWLIGLGALSALSQLPSVKHQVANKMPLKRRYLWVQLVLFFGGLAGLWVSYGGNYGVDTGVAFLLLCLMGKLWEVYRKRDGYVVLNLSLFATASLFLLDQGMFTTLLAIGCVLMVMMAFIAMNDDGNQDGDGRIRTLGLLSLTALPLLLVLFLFFPRFPPFWSITLSKPQATTGVSDSMAPGDFANLAKSTELAFRVEFDGQRPHRSQMYWRGLVFSDFDGITWQPSEQKDNRFWVSQQAEPNWVQNSLTGQSQGQYQVILEPTHQQWLFALDYPKPEPKQGLGMTSEYNLRSFDEVAQQYRYQAEYYPNARIEPQLSEQNRQINLALPATGNEKSRAFAKKLFAQAGHDPVNYMNSVQKHITQNNFRYTLSPPLLNKNRIDEFLFDTQAGFCEHYSSTFTFLMRAAGIPARVVAGYQGGELGRDGLSWEVRQMDAHAWTEVWLAGQGWVRIDPTAFVAPNRVEQGMDSLTDEYGASMFGDGAGANLSYQQYRMLQQMRRLSDQLSYYWQRDVVGYDQDSQKNSLFKWFNITSLTQQLFVLMGAFVLLMTLVVAWLFYKRRKFYHAVDKPFANLSKQLGKQNPSLAWHEQEDVLMWLERIGEHLDRQVASDVKAQYRQLRYSQAFNDTDGNHPETHKRLKQLEQMVRKLAKMSKLPSVN</sequence>
<dbReference type="InterPro" id="IPR021878">
    <property type="entry name" value="TgpA_N"/>
</dbReference>
<comment type="caution">
    <text evidence="3">The sequence shown here is derived from an EMBL/GenBank/DDBJ whole genome shotgun (WGS) entry which is preliminary data.</text>
</comment>
<dbReference type="OrthoDB" id="9804872at2"/>
<dbReference type="AlphaFoldDB" id="A0A1T0CD42"/>
<organism evidence="3 4">
    <name type="scientific">Lwoffella lincolnii</name>
    <dbReference type="NCBI Taxonomy" id="90241"/>
    <lineage>
        <taxon>Bacteria</taxon>
        <taxon>Pseudomonadati</taxon>
        <taxon>Pseudomonadota</taxon>
        <taxon>Gammaproteobacteria</taxon>
        <taxon>Moraxellales</taxon>
        <taxon>Moraxellaceae</taxon>
        <taxon>Lwoffella</taxon>
    </lineage>
</organism>
<dbReference type="EMBL" id="MUYT01000009">
    <property type="protein sequence ID" value="OOS20257.1"/>
    <property type="molecule type" value="Genomic_DNA"/>
</dbReference>